<reference evidence="1 2" key="1">
    <citation type="journal article" date="2018" name="Nat. Ecol. Evol.">
        <title>Shark genomes provide insights into elasmobranch evolution and the origin of vertebrates.</title>
        <authorList>
            <person name="Hara Y"/>
            <person name="Yamaguchi K"/>
            <person name="Onimaru K"/>
            <person name="Kadota M"/>
            <person name="Koyanagi M"/>
            <person name="Keeley SD"/>
            <person name="Tatsumi K"/>
            <person name="Tanaka K"/>
            <person name="Motone F"/>
            <person name="Kageyama Y"/>
            <person name="Nozu R"/>
            <person name="Adachi N"/>
            <person name="Nishimura O"/>
            <person name="Nakagawa R"/>
            <person name="Tanegashima C"/>
            <person name="Kiyatake I"/>
            <person name="Matsumoto R"/>
            <person name="Murakumo K"/>
            <person name="Nishida K"/>
            <person name="Terakita A"/>
            <person name="Kuratani S"/>
            <person name="Sato K"/>
            <person name="Hyodo S Kuraku.S."/>
        </authorList>
    </citation>
    <scope>NUCLEOTIDE SEQUENCE [LARGE SCALE GENOMIC DNA]</scope>
</reference>
<dbReference type="Proteomes" id="UP000287033">
    <property type="component" value="Unassembled WGS sequence"/>
</dbReference>
<evidence type="ECO:0000313" key="2">
    <source>
        <dbReference type="Proteomes" id="UP000287033"/>
    </source>
</evidence>
<name>A0A401TKP0_CHIPU</name>
<organism evidence="1 2">
    <name type="scientific">Chiloscyllium punctatum</name>
    <name type="common">Brownbanded bambooshark</name>
    <name type="synonym">Hemiscyllium punctatum</name>
    <dbReference type="NCBI Taxonomy" id="137246"/>
    <lineage>
        <taxon>Eukaryota</taxon>
        <taxon>Metazoa</taxon>
        <taxon>Chordata</taxon>
        <taxon>Craniata</taxon>
        <taxon>Vertebrata</taxon>
        <taxon>Chondrichthyes</taxon>
        <taxon>Elasmobranchii</taxon>
        <taxon>Galeomorphii</taxon>
        <taxon>Galeoidea</taxon>
        <taxon>Orectolobiformes</taxon>
        <taxon>Hemiscylliidae</taxon>
        <taxon>Chiloscyllium</taxon>
    </lineage>
</organism>
<feature type="non-terminal residue" evidence="1">
    <location>
        <position position="40"/>
    </location>
</feature>
<comment type="caution">
    <text evidence="1">The sequence shown here is derived from an EMBL/GenBank/DDBJ whole genome shotgun (WGS) entry which is preliminary data.</text>
</comment>
<dbReference type="EMBL" id="BEZZ01097335">
    <property type="protein sequence ID" value="GCC43186.1"/>
    <property type="molecule type" value="Genomic_DNA"/>
</dbReference>
<keyword evidence="2" id="KW-1185">Reference proteome</keyword>
<protein>
    <submittedName>
        <fullName evidence="1">Uncharacterized protein</fullName>
    </submittedName>
</protein>
<accession>A0A401TKP0</accession>
<dbReference type="AlphaFoldDB" id="A0A401TKP0"/>
<gene>
    <name evidence="1" type="ORF">chiPu_0027194</name>
</gene>
<sequence length="40" mass="4360">MRIAAPRRDGTCSVLCIAVMEHAQSGSLFGPSDRWRKQGA</sequence>
<proteinExistence type="predicted"/>
<evidence type="ECO:0000313" key="1">
    <source>
        <dbReference type="EMBL" id="GCC43186.1"/>
    </source>
</evidence>